<sequence length="131" mass="13962">MSQPRDSHNHSADAPPSNQKNQSNFESNYPDGAAASTGQDKRSQRDASQLHGKEIGKPTTHHDDEYGPAPPRDQIRPPELDPAAKNSPAAGENIPASVSKRSDGEEYARHFGEGNTGDAAANPNAKSGTRH</sequence>
<gene>
    <name evidence="2" type="ORF">WG78_01635</name>
</gene>
<dbReference type="AlphaFoldDB" id="A0A0N0GR46"/>
<feature type="compositionally biased region" description="Polar residues" evidence="1">
    <location>
        <begin position="16"/>
        <end position="27"/>
    </location>
</feature>
<dbReference type="OrthoDB" id="9813903at2"/>
<feature type="compositionally biased region" description="Basic and acidic residues" evidence="1">
    <location>
        <begin position="51"/>
        <end position="65"/>
    </location>
</feature>
<evidence type="ECO:0000313" key="3">
    <source>
        <dbReference type="Proteomes" id="UP000037939"/>
    </source>
</evidence>
<organism evidence="2 3">
    <name type="scientific">Amantichitinum ursilacus</name>
    <dbReference type="NCBI Taxonomy" id="857265"/>
    <lineage>
        <taxon>Bacteria</taxon>
        <taxon>Pseudomonadati</taxon>
        <taxon>Pseudomonadota</taxon>
        <taxon>Betaproteobacteria</taxon>
        <taxon>Neisseriales</taxon>
        <taxon>Chitinibacteraceae</taxon>
        <taxon>Amantichitinum</taxon>
    </lineage>
</organism>
<evidence type="ECO:0000313" key="2">
    <source>
        <dbReference type="EMBL" id="KPC55318.1"/>
    </source>
</evidence>
<comment type="caution">
    <text evidence="2">The sequence shown here is derived from an EMBL/GenBank/DDBJ whole genome shotgun (WGS) entry which is preliminary data.</text>
</comment>
<feature type="region of interest" description="Disordered" evidence="1">
    <location>
        <begin position="1"/>
        <end position="131"/>
    </location>
</feature>
<reference evidence="2 3" key="1">
    <citation type="submission" date="2015-07" db="EMBL/GenBank/DDBJ databases">
        <title>Draft genome sequence of the Amantichitinum ursilacus IGB-41, a new chitin-degrading bacterium.</title>
        <authorList>
            <person name="Kirstahler P."/>
            <person name="Guenther M."/>
            <person name="Grumaz C."/>
            <person name="Rupp S."/>
            <person name="Zibek S."/>
            <person name="Sohn K."/>
        </authorList>
    </citation>
    <scope>NUCLEOTIDE SEQUENCE [LARGE SCALE GENOMIC DNA]</scope>
    <source>
        <strain evidence="2 3">IGB-41</strain>
    </source>
</reference>
<feature type="compositionally biased region" description="Basic and acidic residues" evidence="1">
    <location>
        <begin position="100"/>
        <end position="112"/>
    </location>
</feature>
<evidence type="ECO:0000256" key="1">
    <source>
        <dbReference type="SAM" id="MobiDB-lite"/>
    </source>
</evidence>
<feature type="compositionally biased region" description="Basic and acidic residues" evidence="1">
    <location>
        <begin position="1"/>
        <end position="11"/>
    </location>
</feature>
<name>A0A0N0GR46_9NEIS</name>
<dbReference type="STRING" id="857265.WG78_01635"/>
<dbReference type="EMBL" id="LAQT01000001">
    <property type="protein sequence ID" value="KPC55318.1"/>
    <property type="molecule type" value="Genomic_DNA"/>
</dbReference>
<protein>
    <submittedName>
        <fullName evidence="2">Uncharacterized protein</fullName>
    </submittedName>
</protein>
<proteinExistence type="predicted"/>
<dbReference type="RefSeq" id="WP_053936029.1">
    <property type="nucleotide sequence ID" value="NZ_LAQT01000001.1"/>
</dbReference>
<keyword evidence="3" id="KW-1185">Reference proteome</keyword>
<dbReference type="Proteomes" id="UP000037939">
    <property type="component" value="Unassembled WGS sequence"/>
</dbReference>
<accession>A0A0N0GR46</accession>